<keyword evidence="4" id="KW-1185">Reference proteome</keyword>
<evidence type="ECO:0000256" key="2">
    <source>
        <dbReference type="SAM" id="Phobius"/>
    </source>
</evidence>
<sequence length="579" mass="63741">MAASTRILSLSLGTQTIGLAEFKTGQNGGLILSAYETRELLADPAADATRLAQTKLVLDEIVQKRKLKGGKVNYAVSSQSVFTRFVKLPSVGEEQVDQIVGFEAQQNVPYPIDEVVWDYQLVDSGDASQVEVVIVAVKADLLDDINDSVEQTGLKTTLVDVAPMALYNAFRYNYSDVQGCSLVIDIGSRTTNLIFIEPHKVFSRSIPNGGSTITGQIAKEFSEAFQEAEERKKRDGFVSLGGAYAEPDDPDVARVSKMIRNSMTRLHAEIARSIGFFRAQQGGHQPERVFLSGGSSTLPYMREFFQEKFQLPVEFFNPLRNVAVGSGLNIDEIGRNAHRMGELVGLALRGTSDCPMELNLRPAKVVRQHDLAVKRPFLIIGGICALLALVAWWQYFVQAAKTTVTATTALNPKITELQGFEKKINQAKADIKAQQDTAQPYLNAVEDKTYWIQVIDDINSRLPREYVWVTNFGIETPKDTPRSAAAPTGFGPKKASGTAAAGAEARGPVLMLRGLYLFNSRGAQVVDDFKAKLKESPYYTVDEEPSHNVRTAPNETDWAYDWAIPLILKPINAIANTEK</sequence>
<organism evidence="3 4">
    <name type="scientific">Chthoniobacter flavus Ellin428</name>
    <dbReference type="NCBI Taxonomy" id="497964"/>
    <lineage>
        <taxon>Bacteria</taxon>
        <taxon>Pseudomonadati</taxon>
        <taxon>Verrucomicrobiota</taxon>
        <taxon>Spartobacteria</taxon>
        <taxon>Chthoniobacterales</taxon>
        <taxon>Chthoniobacteraceae</taxon>
        <taxon>Chthoniobacter</taxon>
    </lineage>
</organism>
<keyword evidence="2" id="KW-0472">Membrane</keyword>
<dbReference type="Gene3D" id="3.30.420.40">
    <property type="match status" value="2"/>
</dbReference>
<comment type="caution">
    <text evidence="3">The sequence shown here is derived from an EMBL/GenBank/DDBJ whole genome shotgun (WGS) entry which is preliminary data.</text>
</comment>
<dbReference type="InterPro" id="IPR005883">
    <property type="entry name" value="PilM"/>
</dbReference>
<name>B4D6S1_9BACT</name>
<accession>B4D6S1</accession>
<dbReference type="NCBIfam" id="TIGR01175">
    <property type="entry name" value="pilM"/>
    <property type="match status" value="1"/>
</dbReference>
<dbReference type="InterPro" id="IPR050696">
    <property type="entry name" value="FtsA/MreB"/>
</dbReference>
<feature type="region of interest" description="Disordered" evidence="1">
    <location>
        <begin position="480"/>
        <end position="499"/>
    </location>
</feature>
<dbReference type="SUPFAM" id="SSF53067">
    <property type="entry name" value="Actin-like ATPase domain"/>
    <property type="match status" value="2"/>
</dbReference>
<reference evidence="3 4" key="1">
    <citation type="journal article" date="2011" name="J. Bacteriol.">
        <title>Genome sequence of Chthoniobacter flavus Ellin428, an aerobic heterotrophic soil bacterium.</title>
        <authorList>
            <person name="Kant R."/>
            <person name="van Passel M.W."/>
            <person name="Palva A."/>
            <person name="Lucas S."/>
            <person name="Lapidus A."/>
            <person name="Glavina Del Rio T."/>
            <person name="Dalin E."/>
            <person name="Tice H."/>
            <person name="Bruce D."/>
            <person name="Goodwin L."/>
            <person name="Pitluck S."/>
            <person name="Larimer F.W."/>
            <person name="Land M.L."/>
            <person name="Hauser L."/>
            <person name="Sangwan P."/>
            <person name="de Vos W.M."/>
            <person name="Janssen P.H."/>
            <person name="Smidt H."/>
        </authorList>
    </citation>
    <scope>NUCLEOTIDE SEQUENCE [LARGE SCALE GENOMIC DNA]</scope>
    <source>
        <strain evidence="3 4">Ellin428</strain>
    </source>
</reference>
<dbReference type="Pfam" id="PF11104">
    <property type="entry name" value="PilM_2"/>
    <property type="match status" value="1"/>
</dbReference>
<proteinExistence type="predicted"/>
<keyword evidence="2" id="KW-1133">Transmembrane helix</keyword>
<dbReference type="InterPro" id="IPR043129">
    <property type="entry name" value="ATPase_NBD"/>
</dbReference>
<dbReference type="PANTHER" id="PTHR32432">
    <property type="entry name" value="CELL DIVISION PROTEIN FTSA-RELATED"/>
    <property type="match status" value="1"/>
</dbReference>
<dbReference type="Gene3D" id="3.30.1490.300">
    <property type="match status" value="1"/>
</dbReference>
<protein>
    <submittedName>
        <fullName evidence="3">Type IV pilus assembly protein PilM</fullName>
    </submittedName>
</protein>
<evidence type="ECO:0000313" key="3">
    <source>
        <dbReference type="EMBL" id="EDY17872.1"/>
    </source>
</evidence>
<dbReference type="eggNOG" id="COG4972">
    <property type="taxonomic scope" value="Bacteria"/>
</dbReference>
<evidence type="ECO:0000313" key="4">
    <source>
        <dbReference type="Proteomes" id="UP000005824"/>
    </source>
</evidence>
<dbReference type="RefSeq" id="WP_006981932.1">
    <property type="nucleotide sequence ID" value="NZ_ABVL01000016.1"/>
</dbReference>
<gene>
    <name evidence="3" type="ORF">CfE428DRAFT_4611</name>
</gene>
<feature type="transmembrane region" description="Helical" evidence="2">
    <location>
        <begin position="377"/>
        <end position="395"/>
    </location>
</feature>
<dbReference type="EMBL" id="ABVL01000016">
    <property type="protein sequence ID" value="EDY17872.1"/>
    <property type="molecule type" value="Genomic_DNA"/>
</dbReference>
<keyword evidence="2" id="KW-0812">Transmembrane</keyword>
<dbReference type="InParanoid" id="B4D6S1"/>
<dbReference type="NCBIfam" id="NF045709">
    <property type="entry name" value="Amuc_1101_fam"/>
    <property type="match status" value="1"/>
</dbReference>
<dbReference type="InterPro" id="IPR054809">
    <property type="entry name" value="Amuc_1101-like"/>
</dbReference>
<dbReference type="Proteomes" id="UP000005824">
    <property type="component" value="Unassembled WGS sequence"/>
</dbReference>
<dbReference type="STRING" id="497964.CfE428DRAFT_4611"/>
<evidence type="ECO:0000256" key="1">
    <source>
        <dbReference type="SAM" id="MobiDB-lite"/>
    </source>
</evidence>
<dbReference type="AlphaFoldDB" id="B4D6S1"/>
<dbReference type="CDD" id="cd24049">
    <property type="entry name" value="ASKHA_NBD_PilM"/>
    <property type="match status" value="1"/>
</dbReference>
<dbReference type="PANTHER" id="PTHR32432:SF3">
    <property type="entry name" value="ETHANOLAMINE UTILIZATION PROTEIN EUTJ"/>
    <property type="match status" value="1"/>
</dbReference>